<feature type="region of interest" description="Disordered" evidence="2">
    <location>
        <begin position="1"/>
        <end position="33"/>
    </location>
</feature>
<proteinExistence type="evidence at transcript level"/>
<dbReference type="PANTHER" id="PTHR10138:SF0">
    <property type="entry name" value="TRYPTOPHAN 2,3-DIOXYGENASE"/>
    <property type="match status" value="1"/>
</dbReference>
<dbReference type="SUPFAM" id="SSF140959">
    <property type="entry name" value="Indolic compounds 2,3-dioxygenase-like"/>
    <property type="match status" value="1"/>
</dbReference>
<dbReference type="EC" id="1.13.11.11" evidence="1"/>
<accession>C1BTB8</accession>
<dbReference type="InterPro" id="IPR037217">
    <property type="entry name" value="Trp/Indoleamine_2_3_dOase-like"/>
</dbReference>
<comment type="catalytic activity">
    <reaction evidence="1">
        <text>L-tryptophan + O2 = N-formyl-L-kynurenine</text>
        <dbReference type="Rhea" id="RHEA:24536"/>
        <dbReference type="ChEBI" id="CHEBI:15379"/>
        <dbReference type="ChEBI" id="CHEBI:57912"/>
        <dbReference type="ChEBI" id="CHEBI:58629"/>
        <dbReference type="EC" id="1.13.11.11"/>
    </reaction>
</comment>
<dbReference type="Gene3D" id="1.20.58.480">
    <property type="match status" value="1"/>
</dbReference>
<dbReference type="InterPro" id="IPR004981">
    <property type="entry name" value="Trp_2_3_dOase"/>
</dbReference>
<comment type="pathway">
    <text evidence="1">Amino-acid degradation; L-tryptophan degradation via kynurenine pathway; L-kynurenine from L-tryptophan: step 1/2.</text>
</comment>
<dbReference type="Pfam" id="PF03301">
    <property type="entry name" value="Trp_dioxygenase"/>
    <property type="match status" value="1"/>
</dbReference>
<keyword evidence="1" id="KW-0349">Heme</keyword>
<organism evidence="3">
    <name type="scientific">Lepeophtheirus salmonis</name>
    <name type="common">Salmon louse</name>
    <name type="synonym">Caligus salmonis</name>
    <dbReference type="NCBI Taxonomy" id="72036"/>
    <lineage>
        <taxon>Eukaryota</taxon>
        <taxon>Metazoa</taxon>
        <taxon>Ecdysozoa</taxon>
        <taxon>Arthropoda</taxon>
        <taxon>Crustacea</taxon>
        <taxon>Multicrustacea</taxon>
        <taxon>Hexanauplia</taxon>
        <taxon>Copepoda</taxon>
        <taxon>Siphonostomatoida</taxon>
        <taxon>Caligidae</taxon>
        <taxon>Lepeophtheirus</taxon>
    </lineage>
</organism>
<dbReference type="EMBL" id="BT077847">
    <property type="protein sequence ID" value="ACO12271.1"/>
    <property type="molecule type" value="mRNA"/>
</dbReference>
<keyword evidence="1 3" id="KW-0223">Dioxygenase</keyword>
<gene>
    <name evidence="3" type="primary">T23O</name>
</gene>
<comment type="function">
    <text evidence="1">Heme-dependent dioxygenase that catalyzes the oxidative cleavage of the L-tryptophan (L-Trp) pyrrole ring and converts L-tryptophan to N-formyl-L-kynurenine. Catalyzes the oxidative cleavage of the indole moiety.</text>
</comment>
<keyword evidence="1" id="KW-0479">Metal-binding</keyword>
<keyword evidence="1" id="KW-0560">Oxidoreductase</keyword>
<dbReference type="GO" id="GO:0019442">
    <property type="term" value="P:L-tryptophan catabolic process to acetyl-CoA"/>
    <property type="evidence" value="ECO:0007669"/>
    <property type="project" value="TreeGrafter"/>
</dbReference>
<dbReference type="UniPathway" id="UPA00333">
    <property type="reaction ID" value="UER00453"/>
</dbReference>
<keyword evidence="1" id="KW-0823">Tryptophan catabolism</keyword>
<dbReference type="HAMAP" id="MF_01972">
    <property type="entry name" value="T23O"/>
    <property type="match status" value="1"/>
</dbReference>
<comment type="similarity">
    <text evidence="1">Belongs to the tryptophan 2,3-dioxygenase family.</text>
</comment>
<comment type="caution">
    <text evidence="1">Lacks conserved residue(s) required for the propagation of feature annotation.</text>
</comment>
<evidence type="ECO:0000313" key="3">
    <source>
        <dbReference type="EMBL" id="ACO12271.1"/>
    </source>
</evidence>
<dbReference type="GO" id="GO:0046872">
    <property type="term" value="F:metal ion binding"/>
    <property type="evidence" value="ECO:0007669"/>
    <property type="project" value="UniProtKB-KW"/>
</dbReference>
<reference evidence="3" key="1">
    <citation type="submission" date="2009-06" db="EMBL/GenBank/DDBJ databases">
        <title>Lepeophtheirus salmonis ESTs and full-length cDNAs.</title>
        <authorList>
            <person name="Yasuike M."/>
            <person name="von Schalburg K."/>
            <person name="Cooper G."/>
            <person name="Leong J."/>
            <person name="Jones S.R.M."/>
            <person name="Koop B.F."/>
        </authorList>
    </citation>
    <scope>NUCLEOTIDE SEQUENCE</scope>
    <source>
        <strain evidence="3">Pacific form</strain>
        <tissue evidence="3">Whole</tissue>
    </source>
</reference>
<keyword evidence="1" id="KW-0408">Iron</keyword>
<protein>
    <recommendedName>
        <fullName evidence="1">Tryptophan 2,3-dioxygenase</fullName>
        <shortName evidence="1">TDO</shortName>
        <ecNumber evidence="1">1.13.11.11</ecNumber>
    </recommendedName>
    <alternativeName>
        <fullName evidence="1">Tryptamin 2,3-dioxygenase</fullName>
    </alternativeName>
    <alternativeName>
        <fullName evidence="1">Tryptophan oxygenase</fullName>
        <shortName evidence="1">TO</shortName>
        <shortName evidence="1">TRPO</shortName>
    </alternativeName>
    <alternativeName>
        <fullName evidence="1">Tryptophan pyrrolase</fullName>
    </alternativeName>
    <alternativeName>
        <fullName evidence="1">Tryptophanase</fullName>
    </alternativeName>
</protein>
<comment type="cofactor">
    <cofactor evidence="1">
        <name>heme</name>
        <dbReference type="ChEBI" id="CHEBI:30413"/>
    </cofactor>
    <text evidence="1">Binds 1 heme group per subunit.</text>
</comment>
<dbReference type="GO" id="GO:0004833">
    <property type="term" value="F:L-tryptophan 2,3-dioxygenase activity"/>
    <property type="evidence" value="ECO:0007669"/>
    <property type="project" value="UniProtKB-UniRule"/>
</dbReference>
<dbReference type="PANTHER" id="PTHR10138">
    <property type="entry name" value="TRYPTOPHAN 2,3-DIOXYGENASE"/>
    <property type="match status" value="1"/>
</dbReference>
<evidence type="ECO:0000256" key="2">
    <source>
        <dbReference type="SAM" id="MobiDB-lite"/>
    </source>
</evidence>
<evidence type="ECO:0000256" key="1">
    <source>
        <dbReference type="HAMAP-Rule" id="MF_03020"/>
    </source>
</evidence>
<dbReference type="AlphaFoldDB" id="C1BTB8"/>
<dbReference type="OrthoDB" id="447477at2759"/>
<dbReference type="GO" id="GO:0020037">
    <property type="term" value="F:heme binding"/>
    <property type="evidence" value="ECO:0007669"/>
    <property type="project" value="UniProtKB-UniRule"/>
</dbReference>
<name>C1BTB8_LEPSM</name>
<comment type="subunit">
    <text evidence="1">Homotetramer. Dimer of dimers.</text>
</comment>
<sequence length="397" mass="46375">MNGNARIECPFAGSSSSSSNKNPDSDKYDTENGVHLLSDEGGKSYEDVLQLEMVLKAQKTYSDVHDEHFFIIIHQVHELWFKQILSDINSVIEMFSTKRETDLVDESHMKIINSRLYRVVRILRSLVDSITLLETMSPSDFLNFRDVLSTASGFQSYQFRMLENKLGLKKENRIKYNKCHYTEVFDYNPEYKKELQDVETSDTLSSTIQKWLERTPGLEKDEFDFMNKYKETVNEILKSEKDSIDKMSNASRKKYSVSSFETRKMLFDSIFEEELHNILMARGERRFTHKAFCGALMIKCYSDEPRFHQPNSLLDHLATIDSLLTKWRYNHVLMVQRMLGSQQLGTGGSSGYTYLRTTLSDNYKIFLDLFNLSTFIIRKEYIPKLTPEMISILRTHI</sequence>
<feature type="compositionally biased region" description="Basic and acidic residues" evidence="2">
    <location>
        <begin position="23"/>
        <end position="33"/>
    </location>
</feature>
<dbReference type="GO" id="GO:0019441">
    <property type="term" value="P:L-tryptophan catabolic process to kynurenine"/>
    <property type="evidence" value="ECO:0007669"/>
    <property type="project" value="UniProtKB-UniRule"/>
</dbReference>
<dbReference type="Gene3D" id="1.10.287.3810">
    <property type="match status" value="1"/>
</dbReference>